<organism evidence="2 3">
    <name type="scientific">Enterocloster asparagiformis</name>
    <dbReference type="NCBI Taxonomy" id="333367"/>
    <lineage>
        <taxon>Bacteria</taxon>
        <taxon>Bacillati</taxon>
        <taxon>Bacillota</taxon>
        <taxon>Clostridia</taxon>
        <taxon>Lachnospirales</taxon>
        <taxon>Lachnospiraceae</taxon>
        <taxon>Enterocloster</taxon>
    </lineage>
</organism>
<dbReference type="PANTHER" id="PTHR46388:SF2">
    <property type="entry name" value="NHL REPEAT-CONTAINING PROTEIN 2"/>
    <property type="match status" value="1"/>
</dbReference>
<evidence type="ECO:0008006" key="4">
    <source>
        <dbReference type="Google" id="ProtNLM"/>
    </source>
</evidence>
<dbReference type="AlphaFoldDB" id="A0A413F9A7"/>
<dbReference type="InterPro" id="IPR001258">
    <property type="entry name" value="NHL_repeat"/>
</dbReference>
<dbReference type="RefSeq" id="WP_007719683.1">
    <property type="nucleotide sequence ID" value="NZ_JAWRJJ010000017.1"/>
</dbReference>
<evidence type="ECO:0000313" key="2">
    <source>
        <dbReference type="EMBL" id="RGX24589.1"/>
    </source>
</evidence>
<dbReference type="InterPro" id="IPR011042">
    <property type="entry name" value="6-blade_b-propeller_TolB-like"/>
</dbReference>
<proteinExistence type="predicted"/>
<accession>A0A413F9A7</accession>
<protein>
    <recommendedName>
        <fullName evidence="4">SMP-30/Gluconolactonase/LRE-like region domain-containing protein</fullName>
    </recommendedName>
</protein>
<keyword evidence="1" id="KW-0677">Repeat</keyword>
<dbReference type="Pfam" id="PF01436">
    <property type="entry name" value="NHL"/>
    <property type="match status" value="1"/>
</dbReference>
<dbReference type="PANTHER" id="PTHR46388">
    <property type="entry name" value="NHL REPEAT-CONTAINING PROTEIN 2"/>
    <property type="match status" value="1"/>
</dbReference>
<name>A0A413F9A7_9FIRM</name>
<dbReference type="OrthoDB" id="9799230at2"/>
<dbReference type="Gene3D" id="2.120.10.30">
    <property type="entry name" value="TolB, C-terminal domain"/>
    <property type="match status" value="3"/>
</dbReference>
<reference evidence="2 3" key="1">
    <citation type="submission" date="2018-08" db="EMBL/GenBank/DDBJ databases">
        <title>A genome reference for cultivated species of the human gut microbiota.</title>
        <authorList>
            <person name="Zou Y."/>
            <person name="Xue W."/>
            <person name="Luo G."/>
        </authorList>
    </citation>
    <scope>NUCLEOTIDE SEQUENCE [LARGE SCALE GENOMIC DNA]</scope>
    <source>
        <strain evidence="2 3">AF04-15</strain>
    </source>
</reference>
<sequence>MRIMRVRETVKKLEAVKTYGTIKRCGRRRRYRLAFALAAVLGIVSGGTAAAASQPVFCPQAVAAGPDGSLMVTDCYSKVIWKVTGDERTVYAGKPGQKGLYGEPLGGYGDGTRSEMRMEEPWDIVPYGEGYAVSDRENHMVRYIDAQGSRTLAGRGREGYEDNRGGRALFSGPTGLAADDAGNLYIADTGNDVIRRLRPDGMVDTYLRGLSGPVGLCWHEGALYVSDTGNHRVLKVENGEIVWTAGGAEGQADGGFGQARFSSPTYLAVSEQGTLYVSDTGNAAVRKIENGTVATVPWDQERYPGMELVSPSGLVAADGALYVCDRFNRQIYILSP</sequence>
<evidence type="ECO:0000313" key="3">
    <source>
        <dbReference type="Proteomes" id="UP000283880"/>
    </source>
</evidence>
<comment type="caution">
    <text evidence="2">The sequence shown here is derived from an EMBL/GenBank/DDBJ whole genome shotgun (WGS) entry which is preliminary data.</text>
</comment>
<dbReference type="SUPFAM" id="SSF101898">
    <property type="entry name" value="NHL repeat"/>
    <property type="match status" value="1"/>
</dbReference>
<gene>
    <name evidence="2" type="ORF">DWV29_22765</name>
</gene>
<dbReference type="EMBL" id="QSBM01000021">
    <property type="protein sequence ID" value="RGX24589.1"/>
    <property type="molecule type" value="Genomic_DNA"/>
</dbReference>
<dbReference type="Proteomes" id="UP000283880">
    <property type="component" value="Unassembled WGS sequence"/>
</dbReference>
<evidence type="ECO:0000256" key="1">
    <source>
        <dbReference type="ARBA" id="ARBA00022737"/>
    </source>
</evidence>